<evidence type="ECO:0000313" key="2">
    <source>
        <dbReference type="EMBL" id="MBV4535898.1"/>
    </source>
</evidence>
<accession>A0A923FWW2</accession>
<evidence type="ECO:0000313" key="1">
    <source>
        <dbReference type="EMBL" id="MBC3439861.1"/>
    </source>
</evidence>
<comment type="caution">
    <text evidence="1">The sequence shown here is derived from an EMBL/GenBank/DDBJ whole genome shotgun (WGS) entry which is preliminary data.</text>
</comment>
<dbReference type="EMBL" id="JABWRE020000001">
    <property type="protein sequence ID" value="MBV4535898.1"/>
    <property type="molecule type" value="Genomic_DNA"/>
</dbReference>
<evidence type="ECO:0000313" key="4">
    <source>
        <dbReference type="Proteomes" id="UP001621534"/>
    </source>
</evidence>
<gene>
    <name evidence="2" type="ORF">HU737_007915</name>
    <name evidence="1" type="ORF">HU737_04140</name>
    <name evidence="3" type="ORF">KW869_02880</name>
</gene>
<reference evidence="3" key="5">
    <citation type="submission" date="2021-07" db="EMBL/GenBank/DDBJ databases">
        <authorList>
            <person name="Wevar Oller A.L."/>
            <person name="Talano M.A."/>
            <person name="Torres Tejerizo G.A."/>
            <person name="Agostini E."/>
        </authorList>
    </citation>
    <scope>NUCLEOTIDE SEQUENCE</scope>
    <source>
        <strain evidence="3">AW4</strain>
    </source>
</reference>
<dbReference type="Proteomes" id="UP000599879">
    <property type="component" value="Unassembled WGS sequence"/>
</dbReference>
<keyword evidence="4" id="KW-1185">Reference proteome</keyword>
<reference evidence="1" key="2">
    <citation type="journal article" date="2020" name="Microorganisms">
        <title>Reliable Identification of Environmental Pseudomonas Isolates Using the rpoD Gene.</title>
        <authorList>
            <consortium name="The Broad Institute Genome Sequencing Platform"/>
            <person name="Girard L."/>
            <person name="Lood C."/>
            <person name="Rokni-Zadeh H."/>
            <person name="van Noort V."/>
            <person name="Lavigne R."/>
            <person name="De Mot R."/>
        </authorList>
    </citation>
    <scope>NUCLEOTIDE SEQUENCE</scope>
    <source>
        <strain evidence="1">SWRI10</strain>
    </source>
</reference>
<dbReference type="Proteomes" id="UP001621534">
    <property type="component" value="Unassembled WGS sequence"/>
</dbReference>
<name>A0A923FWW2_9PSED</name>
<reference evidence="3 4" key="1">
    <citation type="journal article" date="2012" name="Plant Soil">
        <title>Screening of plant growth-promoting traits in arsenic-resistant bacteria isolated from the rhizosphere of soybean plants from Argentinean agricultural soil.</title>
        <authorList>
            <person name="Wevar Oller A.L."/>
            <person name="Talano M.A."/>
            <person name="Agostini E."/>
        </authorList>
    </citation>
    <scope>NUCLEOTIDE SEQUENCE [LARGE SCALE GENOMIC DNA]</scope>
    <source>
        <strain evidence="3 4">AW4</strain>
    </source>
</reference>
<dbReference type="RefSeq" id="WP_186553434.1">
    <property type="nucleotide sequence ID" value="NZ_JABWRE020000001.1"/>
</dbReference>
<dbReference type="EMBL" id="JABWRE010000002">
    <property type="protein sequence ID" value="MBC3439861.1"/>
    <property type="molecule type" value="Genomic_DNA"/>
</dbReference>
<reference evidence="1" key="3">
    <citation type="submission" date="2020-07" db="EMBL/GenBank/DDBJ databases">
        <authorList>
            <person name="Lood C."/>
            <person name="Girard L."/>
        </authorList>
    </citation>
    <scope>NUCLEOTIDE SEQUENCE</scope>
    <source>
        <strain evidence="1">SWRI10</strain>
    </source>
</reference>
<organism evidence="1">
    <name type="scientific">Pseudomonas urmiensis</name>
    <dbReference type="NCBI Taxonomy" id="2745493"/>
    <lineage>
        <taxon>Bacteria</taxon>
        <taxon>Pseudomonadati</taxon>
        <taxon>Pseudomonadota</taxon>
        <taxon>Gammaproteobacteria</taxon>
        <taxon>Pseudomonadales</taxon>
        <taxon>Pseudomonadaceae</taxon>
        <taxon>Pseudomonas</taxon>
    </lineage>
</organism>
<protein>
    <submittedName>
        <fullName evidence="1">Uncharacterized protein</fullName>
    </submittedName>
</protein>
<evidence type="ECO:0000313" key="3">
    <source>
        <dbReference type="EMBL" id="MFK5732454.1"/>
    </source>
</evidence>
<dbReference type="AlphaFoldDB" id="A0A923FWW2"/>
<proteinExistence type="predicted"/>
<sequence>MSDIHDQAMQYIYQQVLERLLKHMSQAQRASMQLLIQRLLVAAGGVEYIGQFQLLVVHGEDRRSAHLLACLRAAQLTIALRAPATFRLRVVVAALPAISQKTLINHERSFGKLFMQDDARVELLMIEGQAVVPFRVRPTMSIETWAQSRQALLVFGHLTAGQPEAMFGSRLHLQLANAFCLVLENSQGASALITLIPERQRLLYLAWSRRCLRLAGESGLHGTYLNLATLAEALGWLQALADAPLDAPRSPATMANPDSPLRVIAVDDLLQDRLDDSQLQQMLGVHLEPSRPQAALMAYFDLDALLHLRQLRGRQQRKRHKEGRLGLAVRDRAHSTQANDSAQARFLNLAGLTEQQLVCLIHAPFADHGCGLEGFVEYCHPGMRVALPYLHRALQGKTCPEPVQQWLMDISGLSLAQLKAIYARRMGQPARRVVANLARRDLALRLQTSARAVPQVAT</sequence>
<reference evidence="2" key="4">
    <citation type="submission" date="2021-06" db="EMBL/GenBank/DDBJ databases">
        <title>Updating the genus Pseudomonas: Description of 43 new species and partition of the Pseudomonas putida group.</title>
        <authorList>
            <person name="Girard L."/>
            <person name="Lood C."/>
            <person name="Vandamme P."/>
            <person name="Rokni-Zadeh H."/>
            <person name="Van Noort V."/>
            <person name="Hofte M."/>
            <person name="Lavigne R."/>
            <person name="De Mot R."/>
        </authorList>
    </citation>
    <scope>NUCLEOTIDE SEQUENCE</scope>
    <source>
        <strain evidence="2">SWRI10</strain>
    </source>
</reference>
<dbReference type="EMBL" id="JAHWXS010000002">
    <property type="protein sequence ID" value="MFK5732454.1"/>
    <property type="molecule type" value="Genomic_DNA"/>
</dbReference>